<gene>
    <name evidence="1" type="ORF">EHQ17_12475</name>
</gene>
<dbReference type="AlphaFoldDB" id="A0A5F1YN79"/>
<keyword evidence="2" id="KW-1185">Reference proteome</keyword>
<accession>A0A5F1YN79</accession>
<dbReference type="RefSeq" id="WP_135594089.1">
    <property type="nucleotide sequence ID" value="NZ_RQEZ01000057.1"/>
</dbReference>
<dbReference type="EMBL" id="RQFA01000048">
    <property type="protein sequence ID" value="TGK32775.1"/>
    <property type="molecule type" value="Genomic_DNA"/>
</dbReference>
<sequence length="158" mass="16899">MGARFIKTNGAWVDDTSFNQTYLPNMPAWVADQIPGASLSNNVWILTDSTNQLVYQIRMNGTQLTVKNFNIASWMEGGAVAGMTAQNSLSTGTTFLGFQPNIQTSIVTDGHEILRFTPGTSGVEITEIIVPASIPVTSIINWSSGYSQSTSGVTNCGS</sequence>
<proteinExistence type="predicted"/>
<organism evidence="1 2">
    <name type="scientific">Leptospira gomenensis</name>
    <dbReference type="NCBI Taxonomy" id="2484974"/>
    <lineage>
        <taxon>Bacteria</taxon>
        <taxon>Pseudomonadati</taxon>
        <taxon>Spirochaetota</taxon>
        <taxon>Spirochaetia</taxon>
        <taxon>Leptospirales</taxon>
        <taxon>Leptospiraceae</taxon>
        <taxon>Leptospira</taxon>
    </lineage>
</organism>
<evidence type="ECO:0000313" key="1">
    <source>
        <dbReference type="EMBL" id="TGK32775.1"/>
    </source>
</evidence>
<name>A0A5F1YN79_9LEPT</name>
<comment type="caution">
    <text evidence="1">The sequence shown here is derived from an EMBL/GenBank/DDBJ whole genome shotgun (WGS) entry which is preliminary data.</text>
</comment>
<protein>
    <submittedName>
        <fullName evidence="1">Uncharacterized protein</fullName>
    </submittedName>
</protein>
<evidence type="ECO:0000313" key="2">
    <source>
        <dbReference type="Proteomes" id="UP000298277"/>
    </source>
</evidence>
<reference evidence="1" key="1">
    <citation type="journal article" date="2019" name="PLoS Negl. Trop. Dis.">
        <title>Revisiting the worldwide diversity of Leptospira species in the environment.</title>
        <authorList>
            <person name="Vincent A.T."/>
            <person name="Schiettekatte O."/>
            <person name="Bourhy P."/>
            <person name="Veyrier F.J."/>
            <person name="Picardeau M."/>
        </authorList>
    </citation>
    <scope>NUCLEOTIDE SEQUENCE [LARGE SCALE GENOMIC DNA]</scope>
    <source>
        <strain evidence="1">201800299</strain>
    </source>
</reference>
<dbReference type="Proteomes" id="UP000298277">
    <property type="component" value="Unassembled WGS sequence"/>
</dbReference>